<evidence type="ECO:0000256" key="8">
    <source>
        <dbReference type="RuleBase" id="RU003838"/>
    </source>
</evidence>
<gene>
    <name evidence="7 11" type="primary">pncB</name>
    <name evidence="11" type="ORF">FYJ59_10235</name>
</gene>
<comment type="PTM">
    <text evidence="7 8">Transiently phosphorylated on a His residue during the reaction cycle. Phosphorylation strongly increases the affinity for substrates and increases the rate of nicotinate D-ribonucleotide production. Dephosphorylation regenerates the low-affinity form of the enzyme, leading to product release.</text>
</comment>
<dbReference type="GO" id="GO:0005829">
    <property type="term" value="C:cytosol"/>
    <property type="evidence" value="ECO:0007669"/>
    <property type="project" value="TreeGrafter"/>
</dbReference>
<dbReference type="UniPathway" id="UPA00253">
    <property type="reaction ID" value="UER00457"/>
</dbReference>
<feature type="domain" description="Nicotinate phosphoribosyltransferase N-terminal" evidence="10">
    <location>
        <begin position="11"/>
        <end position="131"/>
    </location>
</feature>
<feature type="modified residue" description="Phosphohistidine; by autocatalysis" evidence="7">
    <location>
        <position position="224"/>
    </location>
</feature>
<keyword evidence="11" id="KW-0328">Glycosyltransferase</keyword>
<dbReference type="GO" id="GO:0034355">
    <property type="term" value="P:NAD+ biosynthetic process via the salvage pathway"/>
    <property type="evidence" value="ECO:0007669"/>
    <property type="project" value="TreeGrafter"/>
</dbReference>
<evidence type="ECO:0000256" key="1">
    <source>
        <dbReference type="ARBA" id="ARBA00004952"/>
    </source>
</evidence>
<accession>A0A6L5YKZ5</accession>
<dbReference type="PIRSF" id="PIRSF000484">
    <property type="entry name" value="NAPRT"/>
    <property type="match status" value="1"/>
</dbReference>
<dbReference type="HAMAP" id="MF_00570">
    <property type="entry name" value="NAPRTase"/>
    <property type="match status" value="1"/>
</dbReference>
<sequence>MTLPQIINSLLENDMYKFSMGQCIYHQFSAYKTTWTFKCRNTDVLFTTEMVEEIKAQIRAYCDLRFTEEELNYLENVKWIKGSYVDFLRLWQPRYEDFEIGRDAACGLTIETKGSWLNTSMYEIPTLAIVNEVFFRMNYDYNRLYASFRERLEDKIQKLVDGTYCLGNFSEFGLRRRLSAETQELAVQELVAHNKDYQDSACIGTSNVYLAKKWNVTPVGTMAHEWIMCTGQGNHKHNPAYSNWYALDAWVKEYGVLNGIALTDTITTDCFLKDFQLTYSTLFSGVRHDSGDPFAWGEKLIAHYEALGIDPKRKTLLFSDSLDFARADKLRKTFKDRVTVAFGIGTYISNDTCEEPLNIVMKTTACNGMDVAKISDTPGKEMCKNEEYVDYLTRCIKWRLEHDR</sequence>
<evidence type="ECO:0000256" key="7">
    <source>
        <dbReference type="HAMAP-Rule" id="MF_00570"/>
    </source>
</evidence>
<dbReference type="InterPro" id="IPR041525">
    <property type="entry name" value="N/Namide_PRibTrfase"/>
</dbReference>
<keyword evidence="12" id="KW-1185">Reference proteome</keyword>
<dbReference type="AlphaFoldDB" id="A0A6L5YKZ5"/>
<dbReference type="InterPro" id="IPR007229">
    <property type="entry name" value="Nic_PRibTrfase-Fam"/>
</dbReference>
<dbReference type="Pfam" id="PF17767">
    <property type="entry name" value="NAPRTase_N"/>
    <property type="match status" value="1"/>
</dbReference>
<dbReference type="NCBIfam" id="NF003704">
    <property type="entry name" value="PRK05321.1"/>
    <property type="match status" value="1"/>
</dbReference>
<dbReference type="InterPro" id="IPR040727">
    <property type="entry name" value="NAPRTase_N"/>
</dbReference>
<comment type="similarity">
    <text evidence="2 7 8">Belongs to the NAPRTase family.</text>
</comment>
<feature type="domain" description="Nicotinate/nicotinamide phosphoribosyltransferase" evidence="9">
    <location>
        <begin position="169"/>
        <end position="393"/>
    </location>
</feature>
<dbReference type="Pfam" id="PF04095">
    <property type="entry name" value="NAPRTase"/>
    <property type="match status" value="1"/>
</dbReference>
<dbReference type="GO" id="GO:0016757">
    <property type="term" value="F:glycosyltransferase activity"/>
    <property type="evidence" value="ECO:0007669"/>
    <property type="project" value="UniProtKB-KW"/>
</dbReference>
<dbReference type="Gene3D" id="3.20.140.10">
    <property type="entry name" value="nicotinate phosphoribosyltransferase"/>
    <property type="match status" value="1"/>
</dbReference>
<dbReference type="GO" id="GO:0004516">
    <property type="term" value="F:nicotinate phosphoribosyltransferase activity"/>
    <property type="evidence" value="ECO:0007669"/>
    <property type="project" value="UniProtKB-UniRule"/>
</dbReference>
<dbReference type="InterPro" id="IPR006406">
    <property type="entry name" value="Nic_PRibTrfase"/>
</dbReference>
<keyword evidence="11" id="KW-0808">Transferase</keyword>
<evidence type="ECO:0000259" key="9">
    <source>
        <dbReference type="Pfam" id="PF04095"/>
    </source>
</evidence>
<comment type="caution">
    <text evidence="11">The sequence shown here is derived from an EMBL/GenBank/DDBJ whole genome shotgun (WGS) entry which is preliminary data.</text>
</comment>
<comment type="catalytic activity">
    <reaction evidence="7 8">
        <text>5-phospho-alpha-D-ribose 1-diphosphate + nicotinate + ATP + H2O = nicotinate beta-D-ribonucleotide + ADP + phosphate + diphosphate</text>
        <dbReference type="Rhea" id="RHEA:36163"/>
        <dbReference type="ChEBI" id="CHEBI:15377"/>
        <dbReference type="ChEBI" id="CHEBI:30616"/>
        <dbReference type="ChEBI" id="CHEBI:32544"/>
        <dbReference type="ChEBI" id="CHEBI:33019"/>
        <dbReference type="ChEBI" id="CHEBI:43474"/>
        <dbReference type="ChEBI" id="CHEBI:57502"/>
        <dbReference type="ChEBI" id="CHEBI:58017"/>
        <dbReference type="ChEBI" id="CHEBI:456216"/>
        <dbReference type="EC" id="6.3.4.21"/>
    </reaction>
</comment>
<organism evidence="11 12">
    <name type="scientific">Waltera intestinalis</name>
    <dbReference type="NCBI Taxonomy" id="2606635"/>
    <lineage>
        <taxon>Bacteria</taxon>
        <taxon>Bacillati</taxon>
        <taxon>Bacillota</taxon>
        <taxon>Clostridia</taxon>
        <taxon>Lachnospirales</taxon>
        <taxon>Lachnospiraceae</taxon>
        <taxon>Waltera</taxon>
    </lineage>
</organism>
<dbReference type="SUPFAM" id="SSF51690">
    <property type="entry name" value="Nicotinate/Quinolinate PRTase C-terminal domain-like"/>
    <property type="match status" value="1"/>
</dbReference>
<dbReference type="EC" id="6.3.4.21" evidence="3 7"/>
<protein>
    <recommendedName>
        <fullName evidence="3 7">Nicotinate phosphoribosyltransferase</fullName>
        <shortName evidence="7">NAPRTase</shortName>
        <ecNumber evidence="3 7">6.3.4.21</ecNumber>
    </recommendedName>
</protein>
<evidence type="ECO:0000259" key="10">
    <source>
        <dbReference type="Pfam" id="PF17767"/>
    </source>
</evidence>
<comment type="pathway">
    <text evidence="1 7 8">Cofactor biosynthesis; NAD(+) biosynthesis; nicotinate D-ribonucleotide from nicotinate: step 1/1.</text>
</comment>
<dbReference type="EMBL" id="VUMU01000012">
    <property type="protein sequence ID" value="MST58610.1"/>
    <property type="molecule type" value="Genomic_DNA"/>
</dbReference>
<dbReference type="PANTHER" id="PTHR11098:SF1">
    <property type="entry name" value="NICOTINATE PHOSPHORIBOSYLTRANSFERASE"/>
    <property type="match status" value="1"/>
</dbReference>
<evidence type="ECO:0000313" key="12">
    <source>
        <dbReference type="Proteomes" id="UP000476055"/>
    </source>
</evidence>
<keyword evidence="4 7" id="KW-0597">Phosphoprotein</keyword>
<keyword evidence="6 7" id="KW-0662">Pyridine nucleotide biosynthesis</keyword>
<evidence type="ECO:0000256" key="6">
    <source>
        <dbReference type="ARBA" id="ARBA00022642"/>
    </source>
</evidence>
<comment type="function">
    <text evidence="7 8">Catalyzes the synthesis of beta-nicotinate D-ribonucleotide from nicotinate and 5-phospho-D-ribose 1-phosphate at the expense of ATP.</text>
</comment>
<name>A0A6L5YKZ5_9FIRM</name>
<reference evidence="11 12" key="1">
    <citation type="submission" date="2019-08" db="EMBL/GenBank/DDBJ databases">
        <title>In-depth cultivation of the pig gut microbiome towards novel bacterial diversity and tailored functional studies.</title>
        <authorList>
            <person name="Wylensek D."/>
            <person name="Hitch T.C.A."/>
            <person name="Clavel T."/>
        </authorList>
    </citation>
    <scope>NUCLEOTIDE SEQUENCE [LARGE SCALE GENOMIC DNA]</scope>
    <source>
        <strain evidence="11 12">WCA3-601-WT-6H</strain>
    </source>
</reference>
<dbReference type="Proteomes" id="UP000476055">
    <property type="component" value="Unassembled WGS sequence"/>
</dbReference>
<evidence type="ECO:0000256" key="2">
    <source>
        <dbReference type="ARBA" id="ARBA00010897"/>
    </source>
</evidence>
<evidence type="ECO:0000256" key="3">
    <source>
        <dbReference type="ARBA" id="ARBA00013236"/>
    </source>
</evidence>
<evidence type="ECO:0000256" key="4">
    <source>
        <dbReference type="ARBA" id="ARBA00022553"/>
    </source>
</evidence>
<keyword evidence="5 7" id="KW-0436">Ligase</keyword>
<evidence type="ECO:0000256" key="5">
    <source>
        <dbReference type="ARBA" id="ARBA00022598"/>
    </source>
</evidence>
<proteinExistence type="inferred from homology"/>
<dbReference type="NCBIfam" id="TIGR01514">
    <property type="entry name" value="NAPRTase"/>
    <property type="match status" value="1"/>
</dbReference>
<evidence type="ECO:0000313" key="11">
    <source>
        <dbReference type="EMBL" id="MST58610.1"/>
    </source>
</evidence>
<dbReference type="RefSeq" id="WP_154496799.1">
    <property type="nucleotide sequence ID" value="NZ_VUMU01000012.1"/>
</dbReference>
<dbReference type="InterPro" id="IPR036068">
    <property type="entry name" value="Nicotinate_pribotase-like_C"/>
</dbReference>
<dbReference type="SUPFAM" id="SSF54675">
    <property type="entry name" value="Nicotinate/Quinolinate PRTase N-terminal domain-like"/>
    <property type="match status" value="1"/>
</dbReference>
<dbReference type="PANTHER" id="PTHR11098">
    <property type="entry name" value="NICOTINATE PHOSPHORIBOSYLTRANSFERASE"/>
    <property type="match status" value="1"/>
</dbReference>